<gene>
    <name evidence="2" type="ORF">OKIOD_LOCUS3090</name>
</gene>
<feature type="region of interest" description="Disordered" evidence="1">
    <location>
        <begin position="70"/>
        <end position="311"/>
    </location>
</feature>
<feature type="compositionally biased region" description="Acidic residues" evidence="1">
    <location>
        <begin position="85"/>
        <end position="102"/>
    </location>
</feature>
<feature type="compositionally biased region" description="Basic residues" evidence="1">
    <location>
        <begin position="162"/>
        <end position="177"/>
    </location>
</feature>
<evidence type="ECO:0000313" key="3">
    <source>
        <dbReference type="Proteomes" id="UP001158576"/>
    </source>
</evidence>
<keyword evidence="3" id="KW-1185">Reference proteome</keyword>
<reference evidence="2 3" key="1">
    <citation type="submission" date="2021-04" db="EMBL/GenBank/DDBJ databases">
        <authorList>
            <person name="Bliznina A."/>
        </authorList>
    </citation>
    <scope>NUCLEOTIDE SEQUENCE [LARGE SCALE GENOMIC DNA]</scope>
</reference>
<evidence type="ECO:0000313" key="2">
    <source>
        <dbReference type="EMBL" id="CAG5087385.1"/>
    </source>
</evidence>
<feature type="compositionally biased region" description="Basic and acidic residues" evidence="1">
    <location>
        <begin position="125"/>
        <end position="142"/>
    </location>
</feature>
<dbReference type="Proteomes" id="UP001158576">
    <property type="component" value="Chromosome PAR"/>
</dbReference>
<feature type="compositionally biased region" description="Low complexity" evidence="1">
    <location>
        <begin position="250"/>
        <end position="259"/>
    </location>
</feature>
<feature type="compositionally biased region" description="Basic and acidic residues" evidence="1">
    <location>
        <begin position="178"/>
        <end position="200"/>
    </location>
</feature>
<organism evidence="2 3">
    <name type="scientific">Oikopleura dioica</name>
    <name type="common">Tunicate</name>
    <dbReference type="NCBI Taxonomy" id="34765"/>
    <lineage>
        <taxon>Eukaryota</taxon>
        <taxon>Metazoa</taxon>
        <taxon>Chordata</taxon>
        <taxon>Tunicata</taxon>
        <taxon>Appendicularia</taxon>
        <taxon>Copelata</taxon>
        <taxon>Oikopleuridae</taxon>
        <taxon>Oikopleura</taxon>
    </lineage>
</organism>
<feature type="compositionally biased region" description="Acidic residues" evidence="1">
    <location>
        <begin position="110"/>
        <end position="124"/>
    </location>
</feature>
<sequence length="311" mass="35419">MSARKIKSKKKYALIEEDILKSIASKFNYNPDTKYLRFTAPKTGLENTPLVKYPDYNDIETKNGEKLAKAANVKIPIGERYPSSSEEEEDDAEEDSEEETDREEYPPWSEYDEQENSTESEPDYYEAKRYEPKPYTEEEKGSTSKIPTSGERSDNRSESSEHRRRNDNRSTTRKSILKHRDVAKRRGEASKSVRIREPERFSPIPTTTHARRNNRKKRSVVFDTFDGGSKRAKRADYPERAVFHESSSPAAAAAAGAAADTTPRDKSDTKRGGRILAGSPVPPDPDRRARSTNDTIWAEGQPLADCENFWQ</sequence>
<feature type="compositionally biased region" description="Basic and acidic residues" evidence="1">
    <location>
        <begin position="234"/>
        <end position="243"/>
    </location>
</feature>
<dbReference type="EMBL" id="OU015568">
    <property type="protein sequence ID" value="CAG5087385.1"/>
    <property type="molecule type" value="Genomic_DNA"/>
</dbReference>
<accession>A0ABN7RW24</accession>
<name>A0ABN7RW24_OIKDI</name>
<protein>
    <submittedName>
        <fullName evidence="2">Oidioi.mRNA.OKI2018_I69.PAR.g11532.t1.cds</fullName>
    </submittedName>
</protein>
<evidence type="ECO:0000256" key="1">
    <source>
        <dbReference type="SAM" id="MobiDB-lite"/>
    </source>
</evidence>
<feature type="compositionally biased region" description="Basic residues" evidence="1">
    <location>
        <begin position="209"/>
        <end position="219"/>
    </location>
</feature>
<feature type="compositionally biased region" description="Basic and acidic residues" evidence="1">
    <location>
        <begin position="151"/>
        <end position="161"/>
    </location>
</feature>
<feature type="compositionally biased region" description="Basic and acidic residues" evidence="1">
    <location>
        <begin position="262"/>
        <end position="271"/>
    </location>
</feature>
<proteinExistence type="predicted"/>